<feature type="compositionally biased region" description="Basic and acidic residues" evidence="1">
    <location>
        <begin position="187"/>
        <end position="203"/>
    </location>
</feature>
<dbReference type="Proteomes" id="UP000663881">
    <property type="component" value="Unassembled WGS sequence"/>
</dbReference>
<protein>
    <submittedName>
        <fullName evidence="2">Uncharacterized protein</fullName>
    </submittedName>
</protein>
<feature type="compositionally biased region" description="Low complexity" evidence="1">
    <location>
        <begin position="655"/>
        <end position="669"/>
    </location>
</feature>
<evidence type="ECO:0000313" key="2">
    <source>
        <dbReference type="EMBL" id="CAF3661069.1"/>
    </source>
</evidence>
<feature type="compositionally biased region" description="Low complexity" evidence="1">
    <location>
        <begin position="676"/>
        <end position="688"/>
    </location>
</feature>
<dbReference type="InterPro" id="IPR036612">
    <property type="entry name" value="KH_dom_type_1_sf"/>
</dbReference>
<organism evidence="2 3">
    <name type="scientific">Adineta steineri</name>
    <dbReference type="NCBI Taxonomy" id="433720"/>
    <lineage>
        <taxon>Eukaryota</taxon>
        <taxon>Metazoa</taxon>
        <taxon>Spiralia</taxon>
        <taxon>Gnathifera</taxon>
        <taxon>Rotifera</taxon>
        <taxon>Eurotatoria</taxon>
        <taxon>Bdelloidea</taxon>
        <taxon>Adinetida</taxon>
        <taxon>Adinetidae</taxon>
        <taxon>Adineta</taxon>
    </lineage>
</organism>
<dbReference type="EMBL" id="CAJOAY010000421">
    <property type="protein sequence ID" value="CAF3661069.1"/>
    <property type="molecule type" value="Genomic_DNA"/>
</dbReference>
<feature type="region of interest" description="Disordered" evidence="1">
    <location>
        <begin position="755"/>
        <end position="839"/>
    </location>
</feature>
<feature type="region of interest" description="Disordered" evidence="1">
    <location>
        <begin position="549"/>
        <end position="698"/>
    </location>
</feature>
<evidence type="ECO:0000256" key="1">
    <source>
        <dbReference type="SAM" id="MobiDB-lite"/>
    </source>
</evidence>
<gene>
    <name evidence="2" type="ORF">OKA104_LOCUS9775</name>
</gene>
<name>A0A818SBI2_9BILA</name>
<feature type="compositionally biased region" description="Polar residues" evidence="1">
    <location>
        <begin position="204"/>
        <end position="222"/>
    </location>
</feature>
<feature type="region of interest" description="Disordered" evidence="1">
    <location>
        <begin position="157"/>
        <end position="252"/>
    </location>
</feature>
<accession>A0A818SBI2</accession>
<dbReference type="GO" id="GO:0003723">
    <property type="term" value="F:RNA binding"/>
    <property type="evidence" value="ECO:0007669"/>
    <property type="project" value="InterPro"/>
</dbReference>
<feature type="compositionally biased region" description="Low complexity" evidence="1">
    <location>
        <begin position="393"/>
        <end position="442"/>
    </location>
</feature>
<dbReference type="SUPFAM" id="SSF54791">
    <property type="entry name" value="Eukaryotic type KH-domain (KH-domain type I)"/>
    <property type="match status" value="1"/>
</dbReference>
<feature type="region of interest" description="Disordered" evidence="1">
    <location>
        <begin position="383"/>
        <end position="446"/>
    </location>
</feature>
<feature type="compositionally biased region" description="Polar residues" evidence="1">
    <location>
        <begin position="617"/>
        <end position="644"/>
    </location>
</feature>
<feature type="compositionally biased region" description="Polar residues" evidence="1">
    <location>
        <begin position="549"/>
        <end position="574"/>
    </location>
</feature>
<proteinExistence type="predicted"/>
<feature type="compositionally biased region" description="Low complexity" evidence="1">
    <location>
        <begin position="578"/>
        <end position="592"/>
    </location>
</feature>
<feature type="compositionally biased region" description="Low complexity" evidence="1">
    <location>
        <begin position="174"/>
        <end position="186"/>
    </location>
</feature>
<reference evidence="2" key="1">
    <citation type="submission" date="2021-02" db="EMBL/GenBank/DDBJ databases">
        <authorList>
            <person name="Nowell W R."/>
        </authorList>
    </citation>
    <scope>NUCLEOTIDE SEQUENCE</scope>
</reference>
<dbReference type="CDD" id="cd00105">
    <property type="entry name" value="KH-I"/>
    <property type="match status" value="1"/>
</dbReference>
<comment type="caution">
    <text evidence="2">The sequence shown here is derived from an EMBL/GenBank/DDBJ whole genome shotgun (WGS) entry which is preliminary data.</text>
</comment>
<feature type="compositionally biased region" description="Basic and acidic residues" evidence="1">
    <location>
        <begin position="238"/>
        <end position="252"/>
    </location>
</feature>
<sequence length="839" mass="96456">MSNQEQELPEAKIASENETTNENQSTNETNENEKSSSPSSENKILNESTNSNKQEPTRRITFPQDIRYSTEQGDREKLLEKYNNYQVSDTNSCNIRFLTDHRQGKHLLGRHDDENSTLQSLSKTFNVNIFPAYQNPPKHSFKVFGTEANVRKCLIEIMNRPHKPSTRSTNQGDTETNNQSTTTTNNEESHETEVSADNEKTDENSLPQPTSIFVTTINPDSSITEEKKPFAPSTSNTNEEKSDTKDETTEQEKLKFVPLERKPEYTFTILITKKSDTKDETTEQEKLKFVPLERKPEYTFTILITSQGQEVLKKNWNFFAGSLQQRLKVTVINPFKLPKFGDKQWQNELSITGELYENITDAALQLTAFINDVLGVPVQPYKADEEQTNNDSNNYQRTKYNNNNNNNDYHQQQPQQQRRYEHNNNNNYRQSPSQQYQGQSSPFNNYHERTFFNRGRNNGAYEQILLIRSNCVARIVGSRGSTLRRIQSKCHLRDIIVARHPNDNGYTDCTISAYQTRNLNFAIDTIRSYLRNEDDQAVQVLEAHYVDLPTQSSPYQNSPQNDQPQLSVPNQNFEHSQQHTSSNNRQQQQSMSLTAPPELHHTQREPGFMTRPLHFGNGTQLPQPSYNFQNTPSFDFTHRPTSASRKTDKRPGEVNDFNNTNNGHNRTSNDCQYQQNGGSSSSNSSSVSPRHKSKRTCPETKEIDCTTDDGFWIQKQYYHALDDTSKELFDSLLDKLEKIRIANDENAARKQQRLVGRNRPNKARVFNSSSTHTNGEKDLTIKSEQDNKVEESVHNDEQEKNKDLTSNEHEKDKDLTANEHEKDLTSNEQVTAAITADEN</sequence>
<feature type="region of interest" description="Disordered" evidence="1">
    <location>
        <begin position="1"/>
        <end position="72"/>
    </location>
</feature>
<feature type="compositionally biased region" description="Polar residues" evidence="1">
    <location>
        <begin position="43"/>
        <end position="54"/>
    </location>
</feature>
<dbReference type="AlphaFoldDB" id="A0A818SBI2"/>
<feature type="compositionally biased region" description="Low complexity" evidence="1">
    <location>
        <begin position="16"/>
        <end position="42"/>
    </location>
</feature>
<feature type="compositionally biased region" description="Basic and acidic residues" evidence="1">
    <location>
        <begin position="774"/>
        <end position="825"/>
    </location>
</feature>
<evidence type="ECO:0000313" key="3">
    <source>
        <dbReference type="Proteomes" id="UP000663881"/>
    </source>
</evidence>